<accession>E7RP69</accession>
<organism evidence="2 3">
    <name type="scientific">Hoylesella oralis ATCC 33269</name>
    <dbReference type="NCBI Taxonomy" id="873533"/>
    <lineage>
        <taxon>Bacteria</taxon>
        <taxon>Pseudomonadati</taxon>
        <taxon>Bacteroidota</taxon>
        <taxon>Bacteroidia</taxon>
        <taxon>Bacteroidales</taxon>
        <taxon>Prevotellaceae</taxon>
        <taxon>Hoylesella</taxon>
    </lineage>
</organism>
<dbReference type="InterPro" id="IPR019734">
    <property type="entry name" value="TPR_rpt"/>
</dbReference>
<dbReference type="STRING" id="28134.SAMN05444288_1798"/>
<dbReference type="PROSITE" id="PS50005">
    <property type="entry name" value="TPR"/>
    <property type="match status" value="1"/>
</dbReference>
<dbReference type="AlphaFoldDB" id="E7RP69"/>
<feature type="repeat" description="TPR" evidence="1">
    <location>
        <begin position="3"/>
        <end position="36"/>
    </location>
</feature>
<dbReference type="Pfam" id="PF13414">
    <property type="entry name" value="TPR_11"/>
    <property type="match status" value="1"/>
</dbReference>
<keyword evidence="1" id="KW-0802">TPR repeat</keyword>
<dbReference type="Proteomes" id="UP000005580">
    <property type="component" value="Unassembled WGS sequence"/>
</dbReference>
<evidence type="ECO:0000313" key="2">
    <source>
        <dbReference type="EMBL" id="EFZ37512.1"/>
    </source>
</evidence>
<comment type="caution">
    <text evidence="2">The sequence shown here is derived from an EMBL/GenBank/DDBJ whole genome shotgun (WGS) entry which is preliminary data.</text>
</comment>
<dbReference type="HOGENOM" id="CLU_2956787_0_0_10"/>
<name>E7RP69_9BACT</name>
<evidence type="ECO:0000256" key="1">
    <source>
        <dbReference type="PROSITE-ProRule" id="PRU00339"/>
    </source>
</evidence>
<dbReference type="SMART" id="SM00028">
    <property type="entry name" value="TPR"/>
    <property type="match status" value="1"/>
</dbReference>
<dbReference type="InterPro" id="IPR011990">
    <property type="entry name" value="TPR-like_helical_dom_sf"/>
</dbReference>
<sequence length="59" mass="7021">MNAEEFYRQGNRYRKEGKWQQAMNSYLEAIALNPHSPAVEAKEMLDSIMEFYCKDIYNP</sequence>
<reference evidence="2" key="1">
    <citation type="submission" date="2011-01" db="EMBL/GenBank/DDBJ databases">
        <authorList>
            <person name="Muzny D."/>
            <person name="Qin X."/>
            <person name="Buhay C."/>
            <person name="Dugan-Rocha S."/>
            <person name="Ding Y."/>
            <person name="Chen G."/>
            <person name="Hawes A."/>
            <person name="Holder M."/>
            <person name="Jhangiani S."/>
            <person name="Johnson A."/>
            <person name="Khan Z."/>
            <person name="Li Z."/>
            <person name="Liu W."/>
            <person name="Liu X."/>
            <person name="Perez L."/>
            <person name="Shen H."/>
            <person name="Wang Q."/>
            <person name="Watt J."/>
            <person name="Xi L."/>
            <person name="Xin Y."/>
            <person name="Zhou J."/>
            <person name="Deng J."/>
            <person name="Jiang H."/>
            <person name="Liu Y."/>
            <person name="Qu J."/>
            <person name="Song X.-Z."/>
            <person name="Zhang L."/>
            <person name="Villasana D."/>
            <person name="Johnson A."/>
            <person name="Liu J."/>
            <person name="Liyanage D."/>
            <person name="Lorensuhewa L."/>
            <person name="Robinson T."/>
            <person name="Song A."/>
            <person name="Song B.-B."/>
            <person name="Dinh H."/>
            <person name="Thornton R."/>
            <person name="Coyle M."/>
            <person name="Francisco L."/>
            <person name="Jackson L."/>
            <person name="Javaid M."/>
            <person name="Korchina V."/>
            <person name="Kovar C."/>
            <person name="Mata R."/>
            <person name="Mathew T."/>
            <person name="Ngo R."/>
            <person name="Nguyen L."/>
            <person name="Nguyen N."/>
            <person name="Okwuonu G."/>
            <person name="Ongeri F."/>
            <person name="Pham C."/>
            <person name="Simmons D."/>
            <person name="Wilczek-Boney K."/>
            <person name="Hale W."/>
            <person name="Jakkamsetti A."/>
            <person name="Pham P."/>
            <person name="Ruth R."/>
            <person name="San Lucas F."/>
            <person name="Warren J."/>
            <person name="Zhang J."/>
            <person name="Zhao Z."/>
            <person name="Zhou C."/>
            <person name="Zhu D."/>
            <person name="Lee S."/>
            <person name="Bess C."/>
            <person name="Blankenburg K."/>
            <person name="Forbes L."/>
            <person name="Fu Q."/>
            <person name="Gubbala S."/>
            <person name="Hirani K."/>
            <person name="Jayaseelan J.C."/>
            <person name="Lara F."/>
            <person name="Munidasa M."/>
            <person name="Palculict T."/>
            <person name="Patil S."/>
            <person name="Pu L.-L."/>
            <person name="Saada N."/>
            <person name="Tang L."/>
            <person name="Weissenberger G."/>
            <person name="Zhu Y."/>
            <person name="Hemphill L."/>
            <person name="Shang Y."/>
            <person name="Youmans B."/>
            <person name="Ayvaz T."/>
            <person name="Ross M."/>
            <person name="Santibanez J."/>
            <person name="Aqrawi P."/>
            <person name="Gross S."/>
            <person name="Joshi V."/>
            <person name="Fowler G."/>
            <person name="Nazareth L."/>
            <person name="Reid J."/>
            <person name="Worley K."/>
            <person name="Petrosino J."/>
            <person name="Highlander S."/>
            <person name="Gibbs R."/>
        </authorList>
    </citation>
    <scope>NUCLEOTIDE SEQUENCE [LARGE SCALE GENOMIC DNA]</scope>
    <source>
        <strain evidence="2">ATCC 33269</strain>
    </source>
</reference>
<protein>
    <submittedName>
        <fullName evidence="2">Tetratricopeptide repeat protein</fullName>
    </submittedName>
</protein>
<dbReference type="RefSeq" id="WP_004368195.1">
    <property type="nucleotide sequence ID" value="NZ_GL833116.1"/>
</dbReference>
<proteinExistence type="predicted"/>
<dbReference type="eggNOG" id="ENOG502ZKFS">
    <property type="taxonomic scope" value="Bacteria"/>
</dbReference>
<dbReference type="EMBL" id="AEPE02000003">
    <property type="protein sequence ID" value="EFZ37512.1"/>
    <property type="molecule type" value="Genomic_DNA"/>
</dbReference>
<gene>
    <name evidence="2" type="ORF">HMPREF0663_10970</name>
</gene>
<dbReference type="SUPFAM" id="SSF48452">
    <property type="entry name" value="TPR-like"/>
    <property type="match status" value="1"/>
</dbReference>
<dbReference type="Gene3D" id="1.25.40.10">
    <property type="entry name" value="Tetratricopeptide repeat domain"/>
    <property type="match status" value="1"/>
</dbReference>
<keyword evidence="3" id="KW-1185">Reference proteome</keyword>
<evidence type="ECO:0000313" key="3">
    <source>
        <dbReference type="Proteomes" id="UP000005580"/>
    </source>
</evidence>